<evidence type="ECO:0000313" key="8">
    <source>
        <dbReference type="EMBL" id="MCG5030963.1"/>
    </source>
</evidence>
<dbReference type="Pfam" id="PF00892">
    <property type="entry name" value="EamA"/>
    <property type="match status" value="2"/>
</dbReference>
<evidence type="ECO:0000256" key="4">
    <source>
        <dbReference type="ARBA" id="ARBA00022989"/>
    </source>
</evidence>
<dbReference type="PANTHER" id="PTHR42920:SF5">
    <property type="entry name" value="EAMA DOMAIN-CONTAINING PROTEIN"/>
    <property type="match status" value="1"/>
</dbReference>
<feature type="transmembrane region" description="Helical" evidence="6">
    <location>
        <begin position="75"/>
        <end position="93"/>
    </location>
</feature>
<evidence type="ECO:0000259" key="7">
    <source>
        <dbReference type="Pfam" id="PF00892"/>
    </source>
</evidence>
<dbReference type="InterPro" id="IPR051258">
    <property type="entry name" value="Diverse_Substrate_Transporter"/>
</dbReference>
<comment type="subcellular location">
    <subcellularLocation>
        <location evidence="1">Cell membrane</location>
        <topology evidence="1">Multi-pass membrane protein</topology>
    </subcellularLocation>
</comment>
<proteinExistence type="predicted"/>
<evidence type="ECO:0000313" key="9">
    <source>
        <dbReference type="Proteomes" id="UP001297600"/>
    </source>
</evidence>
<dbReference type="EMBL" id="JAKNCT010000006">
    <property type="protein sequence ID" value="MCG5030963.1"/>
    <property type="molecule type" value="Genomic_DNA"/>
</dbReference>
<keyword evidence="9" id="KW-1185">Reference proteome</keyword>
<feature type="transmembrane region" description="Helical" evidence="6">
    <location>
        <begin position="129"/>
        <end position="148"/>
    </location>
</feature>
<dbReference type="SUPFAM" id="SSF103481">
    <property type="entry name" value="Multidrug resistance efflux transporter EmrE"/>
    <property type="match status" value="2"/>
</dbReference>
<name>A0ABS9MQR7_9BURK</name>
<dbReference type="PANTHER" id="PTHR42920">
    <property type="entry name" value="OS03G0707200 PROTEIN-RELATED"/>
    <property type="match status" value="1"/>
</dbReference>
<dbReference type="RefSeq" id="WP_237978616.1">
    <property type="nucleotide sequence ID" value="NZ_JAKNCT010000006.1"/>
</dbReference>
<comment type="caution">
    <text evidence="8">The sequence shown here is derived from an EMBL/GenBank/DDBJ whole genome shotgun (WGS) entry which is preliminary data.</text>
</comment>
<feature type="transmembrane region" description="Helical" evidence="6">
    <location>
        <begin position="105"/>
        <end position="122"/>
    </location>
</feature>
<evidence type="ECO:0000256" key="2">
    <source>
        <dbReference type="ARBA" id="ARBA00022475"/>
    </source>
</evidence>
<evidence type="ECO:0000256" key="3">
    <source>
        <dbReference type="ARBA" id="ARBA00022692"/>
    </source>
</evidence>
<keyword evidence="5 6" id="KW-0472">Membrane</keyword>
<feature type="domain" description="EamA" evidence="7">
    <location>
        <begin position="7"/>
        <end position="146"/>
    </location>
</feature>
<feature type="transmembrane region" description="Helical" evidence="6">
    <location>
        <begin position="154"/>
        <end position="174"/>
    </location>
</feature>
<keyword evidence="3 6" id="KW-0812">Transmembrane</keyword>
<gene>
    <name evidence="8" type="ORF">MAF45_05820</name>
</gene>
<evidence type="ECO:0000256" key="5">
    <source>
        <dbReference type="ARBA" id="ARBA00023136"/>
    </source>
</evidence>
<accession>A0ABS9MQR7</accession>
<reference evidence="8 9" key="1">
    <citation type="submission" date="2022-02" db="EMBL/GenBank/DDBJ databases">
        <title>Mesosutterella porci, a novel member of the family Sutterellaceae from pig feces.</title>
        <authorList>
            <person name="Wylensek D."/>
            <person name="Clavel T."/>
        </authorList>
    </citation>
    <scope>NUCLEOTIDE SEQUENCE [LARGE SCALE GENOMIC DNA]</scope>
    <source>
        <strain evidence="9">oilRF-744-wt-GAM-9</strain>
    </source>
</reference>
<protein>
    <submittedName>
        <fullName evidence="8">DMT family transporter</fullName>
    </submittedName>
</protein>
<dbReference type="InterPro" id="IPR037185">
    <property type="entry name" value="EmrE-like"/>
</dbReference>
<keyword evidence="4 6" id="KW-1133">Transmembrane helix</keyword>
<evidence type="ECO:0000256" key="6">
    <source>
        <dbReference type="SAM" id="Phobius"/>
    </source>
</evidence>
<organism evidence="8 9">
    <name type="scientific">Mesosutterella porci</name>
    <dbReference type="NCBI Taxonomy" id="2915351"/>
    <lineage>
        <taxon>Bacteria</taxon>
        <taxon>Pseudomonadati</taxon>
        <taxon>Pseudomonadota</taxon>
        <taxon>Betaproteobacteria</taxon>
        <taxon>Burkholderiales</taxon>
        <taxon>Sutterellaceae</taxon>
        <taxon>Mesosutterella</taxon>
    </lineage>
</organism>
<feature type="transmembrane region" description="Helical" evidence="6">
    <location>
        <begin position="186"/>
        <end position="205"/>
    </location>
</feature>
<dbReference type="InterPro" id="IPR000620">
    <property type="entry name" value="EamA_dom"/>
</dbReference>
<feature type="transmembrane region" description="Helical" evidence="6">
    <location>
        <begin position="34"/>
        <end position="54"/>
    </location>
</feature>
<feature type="domain" description="EamA" evidence="7">
    <location>
        <begin position="155"/>
        <end position="289"/>
    </location>
</feature>
<feature type="transmembrane region" description="Helical" evidence="6">
    <location>
        <begin position="273"/>
        <end position="291"/>
    </location>
</feature>
<dbReference type="Proteomes" id="UP001297600">
    <property type="component" value="Unassembled WGS sequence"/>
</dbReference>
<evidence type="ECO:0000256" key="1">
    <source>
        <dbReference type="ARBA" id="ARBA00004651"/>
    </source>
</evidence>
<sequence length="296" mass="32014">MPTRNFVFLLLAAFFWGTAFVGQAIGVGYVAPFTFTAGRSLIGCLFLIPVIFFLDRFESPVKRARKRQPEVRRNTLIGGIVSGCALFAAESFQQFGLVYTTVGKASFLTALYIIIVPVLARIRGIRSSGLLWIAVAIAVTALYCLSIKEDFTIGLGELLCFICAFLYSAQIMAIDYYVPKADAVEMSWVMFLTGGVLGLIFTSIFEQGTTLQAVMLALPAMLYVGIFSNGLAYTCQVIGQKGANPAIASLTMSLESVIGALSGWIILGQTLSAREIIGCVLMGIAIVIVQIPQRRV</sequence>
<feature type="transmembrane region" description="Helical" evidence="6">
    <location>
        <begin position="246"/>
        <end position="267"/>
    </location>
</feature>
<feature type="transmembrane region" description="Helical" evidence="6">
    <location>
        <begin position="211"/>
        <end position="234"/>
    </location>
</feature>
<keyword evidence="2" id="KW-1003">Cell membrane</keyword>